<dbReference type="GO" id="GO:0034707">
    <property type="term" value="C:chloride channel complex"/>
    <property type="evidence" value="ECO:0007669"/>
    <property type="project" value="UniProtKB-KW"/>
</dbReference>
<evidence type="ECO:0000256" key="3">
    <source>
        <dbReference type="ARBA" id="ARBA00022692"/>
    </source>
</evidence>
<dbReference type="Gene3D" id="1.10.3080.10">
    <property type="entry name" value="Clc chloride channel"/>
    <property type="match status" value="1"/>
</dbReference>
<feature type="transmembrane region" description="Helical" evidence="11">
    <location>
        <begin position="296"/>
        <end position="313"/>
    </location>
</feature>
<evidence type="ECO:0000256" key="4">
    <source>
        <dbReference type="ARBA" id="ARBA00022989"/>
    </source>
</evidence>
<keyword evidence="8" id="KW-0868">Chloride</keyword>
<dbReference type="STRING" id="644282.Deba_0587"/>
<evidence type="ECO:0000256" key="5">
    <source>
        <dbReference type="ARBA" id="ARBA00023065"/>
    </source>
</evidence>
<dbReference type="Pfam" id="PF00571">
    <property type="entry name" value="CBS"/>
    <property type="match status" value="1"/>
</dbReference>
<keyword evidence="3 11" id="KW-0812">Transmembrane</keyword>
<dbReference type="CDD" id="cd00400">
    <property type="entry name" value="Voltage_gated_ClC"/>
    <property type="match status" value="1"/>
</dbReference>
<evidence type="ECO:0000256" key="8">
    <source>
        <dbReference type="ARBA" id="ARBA00023214"/>
    </source>
</evidence>
<keyword evidence="7" id="KW-0869">Chloride channel</keyword>
<dbReference type="Proteomes" id="UP000009047">
    <property type="component" value="Chromosome"/>
</dbReference>
<sequence length="603" mass="63776">MNPTAPEQKHPPTRPVNRLVGLLRRQTVRRILVSVLIGVVAGLGAMAFFLCLEWACWFVLGYLAGAQIPGPDGERVVHMAVTTPYRPWLLALLPVLGGLASGLLVNALAPEAEGEGTDAMIDAFHNKGGTIRGRVPFIKSAASIITLASGGSVGREGPIAQIGAGFGSWLAQALKIPAHERRIYMLAGCAAGLGSIFRAPLGSAITSIEVLYSEDFESEAIIPCVIASVIAYCMFTFFFGFAPVFGSPHFVFHDPRELLAYAVLGLICAPIGMGYVSMFNRSREFFRGLTNVPRQYRPMLGGVGVGLVALAVPEAIGGGYGYMQLAIYGQLGLGLMCLAAGFKMVTTSLTIGSGSSGGVFGPTLFIGGMIGGVVGQVGHMLFPEIVQQPGAYVLVGMAAFFASAAKAPVGSLIMVSEMAASYQLLPPLMIVSMIAILFNRGSSIYTKQLLNKFQSPAHEADLTVNVLETLTVADVFAADRPVIGLRPDENFAQLRRHIADSHQSLFPVLDQAGALIGVLPVAAIRKVLFEDSLAHLVVVGELAEPPTALALGDDLYSALLKFLDSGHGQLPVTADGRLLGLLDHADVIAAYHQEVSRRRRAAA</sequence>
<feature type="transmembrane region" description="Helical" evidence="11">
    <location>
        <begin position="325"/>
        <end position="345"/>
    </location>
</feature>
<dbReference type="RefSeq" id="WP_013257414.1">
    <property type="nucleotide sequence ID" value="NC_014365.1"/>
</dbReference>
<evidence type="ECO:0000313" key="14">
    <source>
        <dbReference type="Proteomes" id="UP000009047"/>
    </source>
</evidence>
<evidence type="ECO:0000256" key="6">
    <source>
        <dbReference type="ARBA" id="ARBA00023136"/>
    </source>
</evidence>
<dbReference type="InterPro" id="IPR046342">
    <property type="entry name" value="CBS_dom_sf"/>
</dbReference>
<evidence type="ECO:0000259" key="12">
    <source>
        <dbReference type="PROSITE" id="PS51371"/>
    </source>
</evidence>
<dbReference type="GO" id="GO:0005254">
    <property type="term" value="F:chloride channel activity"/>
    <property type="evidence" value="ECO:0007669"/>
    <property type="project" value="UniProtKB-KW"/>
</dbReference>
<dbReference type="PANTHER" id="PTHR43427:SF6">
    <property type="entry name" value="CHLORIDE CHANNEL PROTEIN CLC-E"/>
    <property type="match status" value="1"/>
</dbReference>
<dbReference type="InterPro" id="IPR050368">
    <property type="entry name" value="ClC-type_chloride_channel"/>
</dbReference>
<feature type="transmembrane region" description="Helical" evidence="11">
    <location>
        <begin position="420"/>
        <end position="438"/>
    </location>
</feature>
<dbReference type="SMART" id="SM00116">
    <property type="entry name" value="CBS"/>
    <property type="match status" value="1"/>
</dbReference>
<evidence type="ECO:0000313" key="13">
    <source>
        <dbReference type="EMBL" id="ADK83959.1"/>
    </source>
</evidence>
<dbReference type="eggNOG" id="COG2905">
    <property type="taxonomic scope" value="Bacteria"/>
</dbReference>
<feature type="transmembrane region" description="Helical" evidence="11">
    <location>
        <begin position="258"/>
        <end position="276"/>
    </location>
</feature>
<keyword evidence="10" id="KW-0129">CBS domain</keyword>
<evidence type="ECO:0000256" key="1">
    <source>
        <dbReference type="ARBA" id="ARBA00004141"/>
    </source>
</evidence>
<dbReference type="AlphaFoldDB" id="E1QEH3"/>
<reference evidence="13 14" key="1">
    <citation type="journal article" date="2010" name="Stand. Genomic Sci.">
        <title>Complete genome sequence of Desulfarculus baarsii type strain (2st14).</title>
        <authorList>
            <person name="Sun H."/>
            <person name="Spring S."/>
            <person name="Lapidus A."/>
            <person name="Davenport K."/>
            <person name="Del Rio T.G."/>
            <person name="Tice H."/>
            <person name="Nolan M."/>
            <person name="Copeland A."/>
            <person name="Cheng J.F."/>
            <person name="Lucas S."/>
            <person name="Tapia R."/>
            <person name="Goodwin L."/>
            <person name="Pitluck S."/>
            <person name="Ivanova N."/>
            <person name="Pagani I."/>
            <person name="Mavromatis K."/>
            <person name="Ovchinnikova G."/>
            <person name="Pati A."/>
            <person name="Chen A."/>
            <person name="Palaniappan K."/>
            <person name="Hauser L."/>
            <person name="Chang Y.J."/>
            <person name="Jeffries C.D."/>
            <person name="Detter J.C."/>
            <person name="Han C."/>
            <person name="Rohde M."/>
            <person name="Brambilla E."/>
            <person name="Goker M."/>
            <person name="Woyke T."/>
            <person name="Bristow J."/>
            <person name="Eisen J.A."/>
            <person name="Markowitz V."/>
            <person name="Hugenholtz P."/>
            <person name="Kyrpides N.C."/>
            <person name="Klenk H.P."/>
            <person name="Land M."/>
        </authorList>
    </citation>
    <scope>NUCLEOTIDE SEQUENCE [LARGE SCALE GENOMIC DNA]</scope>
    <source>
        <strain evidence="14">ATCC 33931 / DSM 2075 / LMG 7858 / VKM B-1802 / 2st14</strain>
    </source>
</reference>
<keyword evidence="4 11" id="KW-1133">Transmembrane helix</keyword>
<comment type="subcellular location">
    <subcellularLocation>
        <location evidence="1">Membrane</location>
        <topology evidence="1">Multi-pass membrane protein</topology>
    </subcellularLocation>
</comment>
<dbReference type="Gene3D" id="3.10.580.10">
    <property type="entry name" value="CBS-domain"/>
    <property type="match status" value="1"/>
</dbReference>
<dbReference type="Pfam" id="PF00654">
    <property type="entry name" value="Voltage_CLC"/>
    <property type="match status" value="1"/>
</dbReference>
<feature type="domain" description="CBS" evidence="12">
    <location>
        <begin position="542"/>
        <end position="597"/>
    </location>
</feature>
<feature type="transmembrane region" description="Helical" evidence="11">
    <location>
        <begin position="85"/>
        <end position="105"/>
    </location>
</feature>
<name>E1QEH3_DESB2</name>
<evidence type="ECO:0000256" key="7">
    <source>
        <dbReference type="ARBA" id="ARBA00023173"/>
    </source>
</evidence>
<feature type="transmembrane region" description="Helical" evidence="11">
    <location>
        <begin position="390"/>
        <end position="414"/>
    </location>
</feature>
<dbReference type="SUPFAM" id="SSF54631">
    <property type="entry name" value="CBS-domain pair"/>
    <property type="match status" value="1"/>
</dbReference>
<keyword evidence="5" id="KW-0406">Ion transport</keyword>
<evidence type="ECO:0000256" key="10">
    <source>
        <dbReference type="PROSITE-ProRule" id="PRU00703"/>
    </source>
</evidence>
<dbReference type="OrthoDB" id="9767361at2"/>
<feature type="transmembrane region" description="Helical" evidence="11">
    <location>
        <begin position="357"/>
        <end position="378"/>
    </location>
</feature>
<dbReference type="InterPro" id="IPR001807">
    <property type="entry name" value="ClC"/>
</dbReference>
<dbReference type="PANTHER" id="PTHR43427">
    <property type="entry name" value="CHLORIDE CHANNEL PROTEIN CLC-E"/>
    <property type="match status" value="1"/>
</dbReference>
<dbReference type="PROSITE" id="PS51371">
    <property type="entry name" value="CBS"/>
    <property type="match status" value="1"/>
</dbReference>
<evidence type="ECO:0000256" key="2">
    <source>
        <dbReference type="ARBA" id="ARBA00022448"/>
    </source>
</evidence>
<gene>
    <name evidence="13" type="ordered locus">Deba_0587</name>
</gene>
<feature type="transmembrane region" description="Helical" evidence="11">
    <location>
        <begin position="32"/>
        <end position="65"/>
    </location>
</feature>
<keyword evidence="14" id="KW-1185">Reference proteome</keyword>
<dbReference type="HOGENOM" id="CLU_015263_5_3_7"/>
<keyword evidence="9" id="KW-0407">Ion channel</keyword>
<evidence type="ECO:0000256" key="11">
    <source>
        <dbReference type="SAM" id="Phobius"/>
    </source>
</evidence>
<dbReference type="eggNOG" id="COG0038">
    <property type="taxonomic scope" value="Bacteria"/>
</dbReference>
<feature type="transmembrane region" description="Helical" evidence="11">
    <location>
        <begin position="220"/>
        <end position="246"/>
    </location>
</feature>
<keyword evidence="2" id="KW-0813">Transport</keyword>
<dbReference type="EMBL" id="CP002085">
    <property type="protein sequence ID" value="ADK83959.1"/>
    <property type="molecule type" value="Genomic_DNA"/>
</dbReference>
<dbReference type="FunFam" id="1.10.3080.10:FF:000018">
    <property type="entry name" value="Chloride transporter, ClC family"/>
    <property type="match status" value="1"/>
</dbReference>
<accession>E1QEH3</accession>
<dbReference type="KEGG" id="dbr:Deba_0587"/>
<protein>
    <submittedName>
        <fullName evidence="13">Cl-channel voltage-gated family protein</fullName>
    </submittedName>
</protein>
<proteinExistence type="predicted"/>
<dbReference type="SUPFAM" id="SSF81340">
    <property type="entry name" value="Clc chloride channel"/>
    <property type="match status" value="1"/>
</dbReference>
<keyword evidence="6 11" id="KW-0472">Membrane</keyword>
<evidence type="ECO:0000256" key="9">
    <source>
        <dbReference type="ARBA" id="ARBA00023303"/>
    </source>
</evidence>
<organism evidence="13 14">
    <name type="scientific">Desulfarculus baarsii (strain ATCC 33931 / DSM 2075 / LMG 7858 / VKM B-1802 / 2st14)</name>
    <dbReference type="NCBI Taxonomy" id="644282"/>
    <lineage>
        <taxon>Bacteria</taxon>
        <taxon>Pseudomonadati</taxon>
        <taxon>Thermodesulfobacteriota</taxon>
        <taxon>Desulfarculia</taxon>
        <taxon>Desulfarculales</taxon>
        <taxon>Desulfarculaceae</taxon>
        <taxon>Desulfarculus</taxon>
    </lineage>
</organism>
<dbReference type="InterPro" id="IPR000644">
    <property type="entry name" value="CBS_dom"/>
</dbReference>
<dbReference type="InterPro" id="IPR014743">
    <property type="entry name" value="Cl-channel_core"/>
</dbReference>
<dbReference type="PRINTS" id="PR00762">
    <property type="entry name" value="CLCHANNEL"/>
</dbReference>